<protein>
    <submittedName>
        <fullName evidence="1">Uncharacterized protein</fullName>
    </submittedName>
</protein>
<name>X1UCM6_9ZZZZ</name>
<dbReference type="AlphaFoldDB" id="X1UCM6"/>
<feature type="non-terminal residue" evidence="1">
    <location>
        <position position="1"/>
    </location>
</feature>
<accession>X1UCM6</accession>
<organism evidence="1">
    <name type="scientific">marine sediment metagenome</name>
    <dbReference type="NCBI Taxonomy" id="412755"/>
    <lineage>
        <taxon>unclassified sequences</taxon>
        <taxon>metagenomes</taxon>
        <taxon>ecological metagenomes</taxon>
    </lineage>
</organism>
<proteinExistence type="predicted"/>
<dbReference type="EMBL" id="BARW01027383">
    <property type="protein sequence ID" value="GAJ15259.1"/>
    <property type="molecule type" value="Genomic_DNA"/>
</dbReference>
<comment type="caution">
    <text evidence="1">The sequence shown here is derived from an EMBL/GenBank/DDBJ whole genome shotgun (WGS) entry which is preliminary data.</text>
</comment>
<gene>
    <name evidence="1" type="ORF">S12H4_44445</name>
</gene>
<evidence type="ECO:0000313" key="1">
    <source>
        <dbReference type="EMBL" id="GAJ15259.1"/>
    </source>
</evidence>
<reference evidence="1" key="1">
    <citation type="journal article" date="2014" name="Front. Microbiol.">
        <title>High frequency of phylogenetically diverse reductive dehalogenase-homologous genes in deep subseafloor sedimentary metagenomes.</title>
        <authorList>
            <person name="Kawai M."/>
            <person name="Futagami T."/>
            <person name="Toyoda A."/>
            <person name="Takaki Y."/>
            <person name="Nishi S."/>
            <person name="Hori S."/>
            <person name="Arai W."/>
            <person name="Tsubouchi T."/>
            <person name="Morono Y."/>
            <person name="Uchiyama I."/>
            <person name="Ito T."/>
            <person name="Fujiyama A."/>
            <person name="Inagaki F."/>
            <person name="Takami H."/>
        </authorList>
    </citation>
    <scope>NUCLEOTIDE SEQUENCE</scope>
    <source>
        <strain evidence="1">Expedition CK06-06</strain>
    </source>
</reference>
<sequence length="63" mass="6873">GQPAPIEEGPVRIEFERSKGKQRVTFVIDFGETDLSPHKAAIVLKAIVGILRLGLGVSLSRFK</sequence>